<dbReference type="GO" id="GO:0006310">
    <property type="term" value="P:DNA recombination"/>
    <property type="evidence" value="ECO:0007669"/>
    <property type="project" value="UniProtKB-KW"/>
</dbReference>
<dbReference type="GO" id="GO:0003964">
    <property type="term" value="F:RNA-directed DNA polymerase activity"/>
    <property type="evidence" value="ECO:0007669"/>
    <property type="project" value="UniProtKB-KW"/>
</dbReference>
<keyword evidence="2" id="KW-0548">Nucleotidyltransferase</keyword>
<evidence type="ECO:0000256" key="12">
    <source>
        <dbReference type="ARBA" id="ARBA00023172"/>
    </source>
</evidence>
<keyword evidence="5" id="KW-0255">Endonuclease</keyword>
<dbReference type="GO" id="GO:0005634">
    <property type="term" value="C:nucleus"/>
    <property type="evidence" value="ECO:0007669"/>
    <property type="project" value="UniProtKB-ARBA"/>
</dbReference>
<comment type="catalytic activity">
    <reaction evidence="13">
        <text>DNA(n) + a 2'-deoxyribonucleoside 5'-triphosphate = DNA(n+1) + diphosphate</text>
        <dbReference type="Rhea" id="RHEA:22508"/>
        <dbReference type="Rhea" id="RHEA-COMP:17339"/>
        <dbReference type="Rhea" id="RHEA-COMP:17340"/>
        <dbReference type="ChEBI" id="CHEBI:33019"/>
        <dbReference type="ChEBI" id="CHEBI:61560"/>
        <dbReference type="ChEBI" id="CHEBI:173112"/>
        <dbReference type="EC" id="2.7.7.49"/>
    </reaction>
</comment>
<keyword evidence="1" id="KW-0815">Transposition</keyword>
<evidence type="ECO:0000256" key="10">
    <source>
        <dbReference type="ARBA" id="ARBA00022918"/>
    </source>
</evidence>
<dbReference type="GO" id="GO:0003723">
    <property type="term" value="F:RNA binding"/>
    <property type="evidence" value="ECO:0007669"/>
    <property type="project" value="UniProtKB-KW"/>
</dbReference>
<dbReference type="PROSITE" id="PS50994">
    <property type="entry name" value="INTEGRASE"/>
    <property type="match status" value="1"/>
</dbReference>
<keyword evidence="7" id="KW-0460">Magnesium</keyword>
<dbReference type="OrthoDB" id="8048980at2759"/>
<dbReference type="InterPro" id="IPR036397">
    <property type="entry name" value="RNaseH_sf"/>
</dbReference>
<dbReference type="PANTHER" id="PTHR42648:SF11">
    <property type="entry name" value="TRANSPOSON TY4-P GAG-POL POLYPROTEIN"/>
    <property type="match status" value="1"/>
</dbReference>
<dbReference type="GO" id="GO:0046872">
    <property type="term" value="F:metal ion binding"/>
    <property type="evidence" value="ECO:0007669"/>
    <property type="project" value="UniProtKB-KW"/>
</dbReference>
<organism evidence="16 17">
    <name type="scientific">Austropuccinia psidii MF-1</name>
    <dbReference type="NCBI Taxonomy" id="1389203"/>
    <lineage>
        <taxon>Eukaryota</taxon>
        <taxon>Fungi</taxon>
        <taxon>Dikarya</taxon>
        <taxon>Basidiomycota</taxon>
        <taxon>Pucciniomycotina</taxon>
        <taxon>Pucciniomycetes</taxon>
        <taxon>Pucciniales</taxon>
        <taxon>Sphaerophragmiaceae</taxon>
        <taxon>Austropuccinia</taxon>
    </lineage>
</organism>
<evidence type="ECO:0000256" key="3">
    <source>
        <dbReference type="ARBA" id="ARBA00022722"/>
    </source>
</evidence>
<keyword evidence="8" id="KW-0694">RNA-binding</keyword>
<proteinExistence type="predicted"/>
<accession>A0A9Q3IEE8</accession>
<keyword evidence="3" id="KW-0540">Nuclease</keyword>
<dbReference type="Proteomes" id="UP000765509">
    <property type="component" value="Unassembled WGS sequence"/>
</dbReference>
<keyword evidence="6" id="KW-0378">Hydrolase</keyword>
<evidence type="ECO:0000256" key="2">
    <source>
        <dbReference type="ARBA" id="ARBA00022695"/>
    </source>
</evidence>
<keyword evidence="9" id="KW-0229">DNA integration</keyword>
<evidence type="ECO:0000259" key="15">
    <source>
        <dbReference type="PROSITE" id="PS50994"/>
    </source>
</evidence>
<dbReference type="InterPro" id="IPR012337">
    <property type="entry name" value="RNaseH-like_sf"/>
</dbReference>
<evidence type="ECO:0000256" key="4">
    <source>
        <dbReference type="ARBA" id="ARBA00022723"/>
    </source>
</evidence>
<evidence type="ECO:0000256" key="14">
    <source>
        <dbReference type="ARBA" id="ARBA00049244"/>
    </source>
</evidence>
<keyword evidence="12" id="KW-0233">DNA recombination</keyword>
<protein>
    <recommendedName>
        <fullName evidence="15">Integrase catalytic domain-containing protein</fullName>
    </recommendedName>
</protein>
<evidence type="ECO:0000256" key="5">
    <source>
        <dbReference type="ARBA" id="ARBA00022759"/>
    </source>
</evidence>
<evidence type="ECO:0000256" key="7">
    <source>
        <dbReference type="ARBA" id="ARBA00022842"/>
    </source>
</evidence>
<feature type="domain" description="Integrase catalytic" evidence="15">
    <location>
        <begin position="1"/>
        <end position="127"/>
    </location>
</feature>
<keyword evidence="11" id="KW-0808">Transferase</keyword>
<dbReference type="SUPFAM" id="SSF53098">
    <property type="entry name" value="Ribonuclease H-like"/>
    <property type="match status" value="1"/>
</dbReference>
<dbReference type="InterPro" id="IPR001584">
    <property type="entry name" value="Integrase_cat-core"/>
</dbReference>
<comment type="catalytic activity">
    <reaction evidence="14">
        <text>DNA(n) + a 2'-deoxyribonucleoside 5'-triphosphate = DNA(n+1) + diphosphate</text>
        <dbReference type="Rhea" id="RHEA:22508"/>
        <dbReference type="Rhea" id="RHEA-COMP:17339"/>
        <dbReference type="Rhea" id="RHEA-COMP:17340"/>
        <dbReference type="ChEBI" id="CHEBI:33019"/>
        <dbReference type="ChEBI" id="CHEBI:61560"/>
        <dbReference type="ChEBI" id="CHEBI:173112"/>
        <dbReference type="EC" id="2.7.7.7"/>
    </reaction>
</comment>
<gene>
    <name evidence="16" type="ORF">O181_075374</name>
</gene>
<evidence type="ECO:0000313" key="17">
    <source>
        <dbReference type="Proteomes" id="UP000765509"/>
    </source>
</evidence>
<keyword evidence="17" id="KW-1185">Reference proteome</keyword>
<evidence type="ECO:0000256" key="11">
    <source>
        <dbReference type="ARBA" id="ARBA00022932"/>
    </source>
</evidence>
<dbReference type="Gene3D" id="3.30.420.10">
    <property type="entry name" value="Ribonuclease H-like superfamily/Ribonuclease H"/>
    <property type="match status" value="1"/>
</dbReference>
<dbReference type="PANTHER" id="PTHR42648">
    <property type="entry name" value="TRANSPOSASE, PUTATIVE-RELATED"/>
    <property type="match status" value="1"/>
</dbReference>
<evidence type="ECO:0000256" key="8">
    <source>
        <dbReference type="ARBA" id="ARBA00022884"/>
    </source>
</evidence>
<reference evidence="16" key="1">
    <citation type="submission" date="2021-03" db="EMBL/GenBank/DDBJ databases">
        <title>Draft genome sequence of rust myrtle Austropuccinia psidii MF-1, a brazilian biotype.</title>
        <authorList>
            <person name="Quecine M.C."/>
            <person name="Pachon D.M.R."/>
            <person name="Bonatelli M.L."/>
            <person name="Correr F.H."/>
            <person name="Franceschini L.M."/>
            <person name="Leite T.F."/>
            <person name="Margarido G.R.A."/>
            <person name="Almeida C.A."/>
            <person name="Ferrarezi J.A."/>
            <person name="Labate C.A."/>
        </authorList>
    </citation>
    <scope>NUCLEOTIDE SEQUENCE</scope>
    <source>
        <strain evidence="16">MF-1</strain>
    </source>
</reference>
<evidence type="ECO:0000313" key="16">
    <source>
        <dbReference type="EMBL" id="MBW0535659.1"/>
    </source>
</evidence>
<sequence length="144" mass="16847">MQRLYKNYINRVECQTDSKVASLIWDNASEFKNTDLQNFFKYKGINNLTLASYTPEQNPFSKRGNQTTMNKSRFLLLDSGLDPTYWEEAANTPVYLENLTPHISLKFETLFSKWFNKTPSLKFLHPFISACDSKPEHKHDSQIQ</sequence>
<keyword evidence="10" id="KW-0695">RNA-directed DNA polymerase</keyword>
<evidence type="ECO:0000256" key="1">
    <source>
        <dbReference type="ARBA" id="ARBA00022578"/>
    </source>
</evidence>
<evidence type="ECO:0000256" key="6">
    <source>
        <dbReference type="ARBA" id="ARBA00022801"/>
    </source>
</evidence>
<keyword evidence="11" id="KW-0239">DNA-directed DNA polymerase</keyword>
<dbReference type="GO" id="GO:0032196">
    <property type="term" value="P:transposition"/>
    <property type="evidence" value="ECO:0007669"/>
    <property type="project" value="UniProtKB-KW"/>
</dbReference>
<evidence type="ECO:0000256" key="9">
    <source>
        <dbReference type="ARBA" id="ARBA00022908"/>
    </source>
</evidence>
<evidence type="ECO:0000256" key="13">
    <source>
        <dbReference type="ARBA" id="ARBA00048173"/>
    </source>
</evidence>
<comment type="caution">
    <text evidence="16">The sequence shown here is derived from an EMBL/GenBank/DDBJ whole genome shotgun (WGS) entry which is preliminary data.</text>
</comment>
<dbReference type="InterPro" id="IPR039537">
    <property type="entry name" value="Retrotran_Ty1/copia-like"/>
</dbReference>
<dbReference type="AlphaFoldDB" id="A0A9Q3IEE8"/>
<dbReference type="GO" id="GO:0003887">
    <property type="term" value="F:DNA-directed DNA polymerase activity"/>
    <property type="evidence" value="ECO:0007669"/>
    <property type="project" value="UniProtKB-KW"/>
</dbReference>
<dbReference type="EMBL" id="AVOT02040434">
    <property type="protein sequence ID" value="MBW0535659.1"/>
    <property type="molecule type" value="Genomic_DNA"/>
</dbReference>
<keyword evidence="4" id="KW-0479">Metal-binding</keyword>
<dbReference type="GO" id="GO:0015074">
    <property type="term" value="P:DNA integration"/>
    <property type="evidence" value="ECO:0007669"/>
    <property type="project" value="UniProtKB-KW"/>
</dbReference>
<name>A0A9Q3IEE8_9BASI</name>
<dbReference type="GO" id="GO:0016787">
    <property type="term" value="F:hydrolase activity"/>
    <property type="evidence" value="ECO:0007669"/>
    <property type="project" value="UniProtKB-KW"/>
</dbReference>
<dbReference type="GO" id="GO:0004519">
    <property type="term" value="F:endonuclease activity"/>
    <property type="evidence" value="ECO:0007669"/>
    <property type="project" value="UniProtKB-KW"/>
</dbReference>